<dbReference type="EMBL" id="JABEQE010000002">
    <property type="protein sequence ID" value="MBB2171243.1"/>
    <property type="molecule type" value="Genomic_DNA"/>
</dbReference>
<dbReference type="NCBIfam" id="TIGR00778">
    <property type="entry name" value="ahpD_dom"/>
    <property type="match status" value="1"/>
</dbReference>
<dbReference type="GO" id="GO:0051920">
    <property type="term" value="F:peroxiredoxin activity"/>
    <property type="evidence" value="ECO:0007669"/>
    <property type="project" value="InterPro"/>
</dbReference>
<dbReference type="RefSeq" id="WP_182977846.1">
    <property type="nucleotide sequence ID" value="NZ_BAABGB010000001.1"/>
</dbReference>
<reference evidence="2 3" key="1">
    <citation type="submission" date="2020-04" db="EMBL/GenBank/DDBJ databases">
        <title>Description of novel Gluconacetobacter.</title>
        <authorList>
            <person name="Sombolestani A."/>
        </authorList>
    </citation>
    <scope>NUCLEOTIDE SEQUENCE [LARGE SCALE GENOMIC DNA]</scope>
    <source>
        <strain evidence="2 3">LMG 27724</strain>
    </source>
</reference>
<feature type="domain" description="Carboxymuconolactone decarboxylase-like" evidence="1">
    <location>
        <begin position="12"/>
        <end position="94"/>
    </location>
</feature>
<dbReference type="Pfam" id="PF02627">
    <property type="entry name" value="CMD"/>
    <property type="match status" value="1"/>
</dbReference>
<dbReference type="Proteomes" id="UP000577891">
    <property type="component" value="Unassembled WGS sequence"/>
</dbReference>
<dbReference type="InterPro" id="IPR029032">
    <property type="entry name" value="AhpD-like"/>
</dbReference>
<protein>
    <submittedName>
        <fullName evidence="2">Carboxymuconolactone decarboxylase family protein</fullName>
    </submittedName>
</protein>
<proteinExistence type="predicted"/>
<evidence type="ECO:0000313" key="2">
    <source>
        <dbReference type="EMBL" id="MBB2171243.1"/>
    </source>
</evidence>
<accession>A0A7W4IY76</accession>
<organism evidence="2 3">
    <name type="scientific">Gluconacetobacter asukensis</name>
    <dbReference type="NCBI Taxonomy" id="1017181"/>
    <lineage>
        <taxon>Bacteria</taxon>
        <taxon>Pseudomonadati</taxon>
        <taxon>Pseudomonadota</taxon>
        <taxon>Alphaproteobacteria</taxon>
        <taxon>Acetobacterales</taxon>
        <taxon>Acetobacteraceae</taxon>
        <taxon>Gluconacetobacter</taxon>
    </lineage>
</organism>
<name>A0A7W4IY76_9PROT</name>
<dbReference type="SUPFAM" id="SSF69118">
    <property type="entry name" value="AhpD-like"/>
    <property type="match status" value="1"/>
</dbReference>
<sequence>MTPRLDYLATAPALLGKMLELEEALTSSGLDLTLIELVKMRVSQINGCAFCLDMHAAIMKKSGEDMRRVVLLPAWRETAFYTPRERAALAWAEALTLVAETHAPDADFDALRAHFTDQEVVQLTLVIGMINHWNRIAIGFRAQPRPSAGQHG</sequence>
<comment type="caution">
    <text evidence="2">The sequence shown here is derived from an EMBL/GenBank/DDBJ whole genome shotgun (WGS) entry which is preliminary data.</text>
</comment>
<dbReference type="Gene3D" id="1.20.1290.10">
    <property type="entry name" value="AhpD-like"/>
    <property type="match status" value="1"/>
</dbReference>
<dbReference type="PANTHER" id="PTHR34846:SF10">
    <property type="entry name" value="CYTOPLASMIC PROTEIN"/>
    <property type="match status" value="1"/>
</dbReference>
<gene>
    <name evidence="2" type="ORF">HLH35_03745</name>
</gene>
<dbReference type="InterPro" id="IPR004675">
    <property type="entry name" value="AhpD_core"/>
</dbReference>
<dbReference type="PANTHER" id="PTHR34846">
    <property type="entry name" value="4-CARBOXYMUCONOLACTONE DECARBOXYLASE FAMILY PROTEIN (AFU_ORTHOLOGUE AFUA_6G11590)"/>
    <property type="match status" value="1"/>
</dbReference>
<dbReference type="InterPro" id="IPR003779">
    <property type="entry name" value="CMD-like"/>
</dbReference>
<evidence type="ECO:0000259" key="1">
    <source>
        <dbReference type="Pfam" id="PF02627"/>
    </source>
</evidence>
<evidence type="ECO:0000313" key="3">
    <source>
        <dbReference type="Proteomes" id="UP000577891"/>
    </source>
</evidence>
<keyword evidence="3" id="KW-1185">Reference proteome</keyword>
<dbReference type="AlphaFoldDB" id="A0A7W4IY76"/>